<dbReference type="GO" id="GO:0004484">
    <property type="term" value="F:mRNA guanylyltransferase activity"/>
    <property type="evidence" value="ECO:0007669"/>
    <property type="project" value="TreeGrafter"/>
</dbReference>
<dbReference type="InterPro" id="IPR051029">
    <property type="entry name" value="mRNA_Capping_Enz/RNA_Phosphat"/>
</dbReference>
<dbReference type="GO" id="GO:0006370">
    <property type="term" value="P:7-methylguanosine mRNA capping"/>
    <property type="evidence" value="ECO:0007669"/>
    <property type="project" value="TreeGrafter"/>
</dbReference>
<proteinExistence type="predicted"/>
<protein>
    <recommendedName>
        <fullName evidence="2">Tyrosine specific protein phosphatases domain-containing protein</fullName>
    </recommendedName>
</protein>
<dbReference type="GO" id="GO:0016787">
    <property type="term" value="F:hydrolase activity"/>
    <property type="evidence" value="ECO:0007669"/>
    <property type="project" value="UniProtKB-ARBA"/>
</dbReference>
<dbReference type="InterPro" id="IPR000340">
    <property type="entry name" value="Dual-sp_phosphatase_cat-dom"/>
</dbReference>
<dbReference type="PANTHER" id="PTHR10367:SF17">
    <property type="entry name" value="MRNA-CAPPING ENZYME"/>
    <property type="match status" value="1"/>
</dbReference>
<name>A0A7S0KP25_9CHLO</name>
<feature type="region of interest" description="Disordered" evidence="1">
    <location>
        <begin position="343"/>
        <end position="384"/>
    </location>
</feature>
<feature type="compositionally biased region" description="Acidic residues" evidence="1">
    <location>
        <begin position="33"/>
        <end position="42"/>
    </location>
</feature>
<sequence length="384" mass="41567">MGPSTSRRDDGPGCVARGAMDGTDGAGEAGAVGDDDGEDDGEDVRGRRRWRHGGDDNDGGSSGATTTTTTTMTKARSQSFDLTTGRRKSGDGASTLSQSSRTTTPEPFELSRTTSPPPTVLSKLQKWGDYQSLGTAVRGSRLVPMKTPLAGKYFQAQKTTFALTVSTMLEAQRAIGKPIGMIVDLSNHDCLYDGEVPDDVERVHVRNVAKSVPSARDVKKALDAITRFTATDDRYVAIHCAYGFNRTGFIVCCYLIEVCGLTPEEALGRFADARAPGLKHQNFKDALYARYMDAPDSPEITRLTAQLFRVSSSLPDMLAMQNASDDNETLDLEINRKFHWHSLDERRRGDESEDEDANSGFSPSPARSSAGKPPKSPLSCLSPK</sequence>
<evidence type="ECO:0000256" key="1">
    <source>
        <dbReference type="SAM" id="MobiDB-lite"/>
    </source>
</evidence>
<accession>A0A7S0KP25</accession>
<evidence type="ECO:0000313" key="3">
    <source>
        <dbReference type="EMBL" id="CAD8586865.1"/>
    </source>
</evidence>
<dbReference type="CDD" id="cd14502">
    <property type="entry name" value="RNA_5'-triphosphatase"/>
    <property type="match status" value="1"/>
</dbReference>
<feature type="region of interest" description="Disordered" evidence="1">
    <location>
        <begin position="1"/>
        <end position="122"/>
    </location>
</feature>
<dbReference type="InterPro" id="IPR029021">
    <property type="entry name" value="Prot-tyrosine_phosphatase-like"/>
</dbReference>
<feature type="domain" description="Tyrosine specific protein phosphatases" evidence="2">
    <location>
        <begin position="216"/>
        <end position="274"/>
    </location>
</feature>
<dbReference type="InterPro" id="IPR016130">
    <property type="entry name" value="Tyr_Pase_AS"/>
</dbReference>
<dbReference type="PROSITE" id="PS00383">
    <property type="entry name" value="TYR_PHOSPHATASE_1"/>
    <property type="match status" value="1"/>
</dbReference>
<feature type="compositionally biased region" description="Low complexity" evidence="1">
    <location>
        <begin position="63"/>
        <end position="73"/>
    </location>
</feature>
<reference evidence="3" key="1">
    <citation type="submission" date="2021-01" db="EMBL/GenBank/DDBJ databases">
        <authorList>
            <person name="Corre E."/>
            <person name="Pelletier E."/>
            <person name="Niang G."/>
            <person name="Scheremetjew M."/>
            <person name="Finn R."/>
            <person name="Kale V."/>
            <person name="Holt S."/>
            <person name="Cochrane G."/>
            <person name="Meng A."/>
            <person name="Brown T."/>
            <person name="Cohen L."/>
        </authorList>
    </citation>
    <scope>NUCLEOTIDE SEQUENCE</scope>
    <source>
        <strain evidence="3">Clade-D-RCC2572</strain>
    </source>
</reference>
<dbReference type="SUPFAM" id="SSF52799">
    <property type="entry name" value="(Phosphotyrosine protein) phosphatases II"/>
    <property type="match status" value="1"/>
</dbReference>
<dbReference type="EMBL" id="HBEW01007286">
    <property type="protein sequence ID" value="CAD8586865.1"/>
    <property type="molecule type" value="Transcribed_RNA"/>
</dbReference>
<feature type="compositionally biased region" description="Basic and acidic residues" evidence="1">
    <location>
        <begin position="1"/>
        <end position="11"/>
    </location>
</feature>
<dbReference type="PANTHER" id="PTHR10367">
    <property type="entry name" value="MRNA-CAPPING ENZYME"/>
    <property type="match status" value="1"/>
</dbReference>
<evidence type="ECO:0000259" key="2">
    <source>
        <dbReference type="PROSITE" id="PS50056"/>
    </source>
</evidence>
<dbReference type="InterPro" id="IPR000387">
    <property type="entry name" value="Tyr_Pase_dom"/>
</dbReference>
<organism evidence="3">
    <name type="scientific">Ostreococcus mediterraneus</name>
    <dbReference type="NCBI Taxonomy" id="1486918"/>
    <lineage>
        <taxon>Eukaryota</taxon>
        <taxon>Viridiplantae</taxon>
        <taxon>Chlorophyta</taxon>
        <taxon>Mamiellophyceae</taxon>
        <taxon>Mamiellales</taxon>
        <taxon>Bathycoccaceae</taxon>
        <taxon>Ostreococcus</taxon>
    </lineage>
</organism>
<dbReference type="PROSITE" id="PS50056">
    <property type="entry name" value="TYR_PHOSPHATASE_2"/>
    <property type="match status" value="1"/>
</dbReference>
<dbReference type="Pfam" id="PF00782">
    <property type="entry name" value="DSPc"/>
    <property type="match status" value="1"/>
</dbReference>
<feature type="compositionally biased region" description="Polar residues" evidence="1">
    <location>
        <begin position="92"/>
        <end position="105"/>
    </location>
</feature>
<gene>
    <name evidence="3" type="ORF">OMED0929_LOCUS6153</name>
</gene>
<dbReference type="Gene3D" id="3.90.190.10">
    <property type="entry name" value="Protein tyrosine phosphatase superfamily"/>
    <property type="match status" value="1"/>
</dbReference>
<dbReference type="AlphaFoldDB" id="A0A7S0KP25"/>